<evidence type="ECO:0000256" key="1">
    <source>
        <dbReference type="SAM" id="MobiDB-lite"/>
    </source>
</evidence>
<dbReference type="STRING" id="33097.A0A150GZJ5"/>
<dbReference type="AlphaFoldDB" id="A0A150GZJ5"/>
<evidence type="ECO:0000313" key="2">
    <source>
        <dbReference type="EMBL" id="KXZ55336.1"/>
    </source>
</evidence>
<dbReference type="Proteomes" id="UP000075714">
    <property type="component" value="Unassembled WGS sequence"/>
</dbReference>
<comment type="caution">
    <text evidence="2">The sequence shown here is derived from an EMBL/GenBank/DDBJ whole genome shotgun (WGS) entry which is preliminary data.</text>
</comment>
<proteinExistence type="predicted"/>
<gene>
    <name evidence="2" type="ORF">GPECTOR_3g468</name>
</gene>
<reference evidence="3" key="1">
    <citation type="journal article" date="2016" name="Nat. Commun.">
        <title>The Gonium pectorale genome demonstrates co-option of cell cycle regulation during the evolution of multicellularity.</title>
        <authorList>
            <person name="Hanschen E.R."/>
            <person name="Marriage T.N."/>
            <person name="Ferris P.J."/>
            <person name="Hamaji T."/>
            <person name="Toyoda A."/>
            <person name="Fujiyama A."/>
            <person name="Neme R."/>
            <person name="Noguchi H."/>
            <person name="Minakuchi Y."/>
            <person name="Suzuki M."/>
            <person name="Kawai-Toyooka H."/>
            <person name="Smith D.R."/>
            <person name="Sparks H."/>
            <person name="Anderson J."/>
            <person name="Bakaric R."/>
            <person name="Luria V."/>
            <person name="Karger A."/>
            <person name="Kirschner M.W."/>
            <person name="Durand P.M."/>
            <person name="Michod R.E."/>
            <person name="Nozaki H."/>
            <person name="Olson B.J."/>
        </authorList>
    </citation>
    <scope>NUCLEOTIDE SEQUENCE [LARGE SCALE GENOMIC DNA]</scope>
    <source>
        <strain evidence="3">NIES-2863</strain>
    </source>
</reference>
<accession>A0A150GZJ5</accession>
<keyword evidence="3" id="KW-1185">Reference proteome</keyword>
<dbReference type="EMBL" id="LSYV01000004">
    <property type="protein sequence ID" value="KXZ55336.1"/>
    <property type="molecule type" value="Genomic_DNA"/>
</dbReference>
<organism evidence="2 3">
    <name type="scientific">Gonium pectorale</name>
    <name type="common">Green alga</name>
    <dbReference type="NCBI Taxonomy" id="33097"/>
    <lineage>
        <taxon>Eukaryota</taxon>
        <taxon>Viridiplantae</taxon>
        <taxon>Chlorophyta</taxon>
        <taxon>core chlorophytes</taxon>
        <taxon>Chlorophyceae</taxon>
        <taxon>CS clade</taxon>
        <taxon>Chlamydomonadales</taxon>
        <taxon>Volvocaceae</taxon>
        <taxon>Gonium</taxon>
    </lineage>
</organism>
<evidence type="ECO:0000313" key="3">
    <source>
        <dbReference type="Proteomes" id="UP000075714"/>
    </source>
</evidence>
<sequence length="220" mass="21629">MSGGPPGGWTPYGPGSRLVHPPGSAPARPASAHGAAAPAAAGGNAASATGTLGGPPAPPPFEAPSSPSVMDFPVRNPVPPHVPGPSGQSQRPTQLPPLYFAAGPRLSHSGIPSSAGGGSAASGSAGAGAALPHPVDKMALVNALPTLRHCPTMPVVDAALGMGMGLGFGENGERLDGGSPVATAAVLEEAMLNKAMSANEYVLELLQHQATLTRMLDQEG</sequence>
<feature type="region of interest" description="Disordered" evidence="1">
    <location>
        <begin position="1"/>
        <end position="129"/>
    </location>
</feature>
<feature type="compositionally biased region" description="Low complexity" evidence="1">
    <location>
        <begin position="9"/>
        <end position="50"/>
    </location>
</feature>
<name>A0A150GZJ5_GONPE</name>
<protein>
    <submittedName>
        <fullName evidence="2">Uncharacterized protein</fullName>
    </submittedName>
</protein>